<evidence type="ECO:0000313" key="6">
    <source>
        <dbReference type="EMBL" id="KAE9971440.1"/>
    </source>
</evidence>
<evidence type="ECO:0000256" key="4">
    <source>
        <dbReference type="ARBA" id="ARBA00023136"/>
    </source>
</evidence>
<feature type="transmembrane region" description="Helical" evidence="5">
    <location>
        <begin position="464"/>
        <end position="481"/>
    </location>
</feature>
<organism evidence="6 7">
    <name type="scientific">Venturia inaequalis</name>
    <name type="common">Apple scab fungus</name>
    <dbReference type="NCBI Taxonomy" id="5025"/>
    <lineage>
        <taxon>Eukaryota</taxon>
        <taxon>Fungi</taxon>
        <taxon>Dikarya</taxon>
        <taxon>Ascomycota</taxon>
        <taxon>Pezizomycotina</taxon>
        <taxon>Dothideomycetes</taxon>
        <taxon>Pleosporomycetidae</taxon>
        <taxon>Venturiales</taxon>
        <taxon>Venturiaceae</taxon>
        <taxon>Venturia</taxon>
    </lineage>
</organism>
<proteinExistence type="predicted"/>
<feature type="transmembrane region" description="Helical" evidence="5">
    <location>
        <begin position="819"/>
        <end position="841"/>
    </location>
</feature>
<sequence length="891" mass="98027">MSDSRTYSDVLETLKTIPPPLLPPGKSFNPDLTAKIADYQVHPTIEAALHLLNHDLPSAHFLVRHMQSPPAIEGMLLHGILHRIEGDYDNARAWYGNVGDDETGGQLLDKAWSVESGKGKGKAMEFVDKVEKLKEKDDGDSEALGRESQNEIRTVLSWCEDKFGTEKWKDASSAWVKPDERIQEIGNDMHGVNLTQSLKRPTRRPDLSTFYSTVNEAYGDEETINNPNSAPTPENVTASFRILADAYEIILTEHGGDNDALRNMIADLETTAGQPPKEREGVPESFLVDLDRVAKSKLKKDDKCPICSEKFLDGSYSAQSPDLITSKMAWGVLEDKRTPRPAGTVLLDDAIQNATDKPGPSHLKRDAKNKHIILQPQPSNSPNDPLNWEFKTKALIIFTLITTMTAVGGIVGMLGTAGRILATQYHVDYPTFVKTLGPPAIAANAIALFVSSSMSAVYGRRFQIFVGVMVIWINMLAGYFANSLGYYRSLGIVNGIFGAPLELLIAPIITDMIYVHERGRLMALTAVIGVVGGDARLGVKYLYIISFGVLVPFLLAIFFFVRETTFERKRIAEPTVIAGEGSYEVTPETKDKVNHPAFNTGGDGNKAQDVLTKEDSSFKSPNTGGSSISIKSNESALDVKHTTRQNLALWRGRLTDRSLIKAFFQPFPLMIFPSVLFSTVVNGAFITWTMTSGIITHQVLLYPPYNLKPDTLAYIGLPGSVVGLISSIVAGMASDWLIKFMARRNNGVYEPEYRLVMMIPAVLFSTIGFLTLGPLYARHAPVAQLVVANLLFYLGGPFASSACVTYLFDTMQYASTEAFVATSLFKHLFMFLATTYVPAWFAKVGPVQGYQTLAILNLAFASLAIPMYVFGKKARGMVARNAFLRKASRVE</sequence>
<feature type="transmembrane region" description="Helical" evidence="5">
    <location>
        <begin position="711"/>
        <end position="734"/>
    </location>
</feature>
<protein>
    <recommendedName>
        <fullName evidence="8">MFS general substrate transporter</fullName>
    </recommendedName>
</protein>
<feature type="transmembrane region" description="Helical" evidence="5">
    <location>
        <begin position="755"/>
        <end position="776"/>
    </location>
</feature>
<reference evidence="6 7" key="1">
    <citation type="submission" date="2019-11" db="EMBL/GenBank/DDBJ databases">
        <title>Venturia inaequalis Genome Resource.</title>
        <authorList>
            <person name="Lichtner F.J."/>
        </authorList>
    </citation>
    <scope>NUCLEOTIDE SEQUENCE [LARGE SCALE GENOMIC DNA]</scope>
    <source>
        <strain evidence="6">Bline_iso_100314</strain>
    </source>
</reference>
<feature type="transmembrane region" description="Helical" evidence="5">
    <location>
        <begin position="487"/>
        <end position="509"/>
    </location>
</feature>
<keyword evidence="4 5" id="KW-0472">Membrane</keyword>
<dbReference type="Gene3D" id="1.20.1250.20">
    <property type="entry name" value="MFS general substrate transporter like domains"/>
    <property type="match status" value="1"/>
</dbReference>
<feature type="transmembrane region" description="Helical" evidence="5">
    <location>
        <begin position="395"/>
        <end position="416"/>
    </location>
</feature>
<dbReference type="InterPro" id="IPR011701">
    <property type="entry name" value="MFS"/>
</dbReference>
<gene>
    <name evidence="6" type="ORF">BLS_004438</name>
</gene>
<keyword evidence="3 5" id="KW-1133">Transmembrane helix</keyword>
<evidence type="ECO:0008006" key="8">
    <source>
        <dbReference type="Google" id="ProtNLM"/>
    </source>
</evidence>
<dbReference type="AlphaFoldDB" id="A0A8H3YS12"/>
<comment type="caution">
    <text evidence="6">The sequence shown here is derived from an EMBL/GenBank/DDBJ whole genome shotgun (WGS) entry which is preliminary data.</text>
</comment>
<keyword evidence="2 5" id="KW-0812">Transmembrane</keyword>
<dbReference type="EMBL" id="WNWQ01000294">
    <property type="protein sequence ID" value="KAE9971440.1"/>
    <property type="molecule type" value="Genomic_DNA"/>
</dbReference>
<feature type="transmembrane region" description="Helical" evidence="5">
    <location>
        <begin position="667"/>
        <end position="691"/>
    </location>
</feature>
<feature type="transmembrane region" description="Helical" evidence="5">
    <location>
        <begin position="853"/>
        <end position="871"/>
    </location>
</feature>
<name>A0A8H3YS12_VENIN</name>
<dbReference type="InterPro" id="IPR036259">
    <property type="entry name" value="MFS_trans_sf"/>
</dbReference>
<dbReference type="GO" id="GO:0022857">
    <property type="term" value="F:transmembrane transporter activity"/>
    <property type="evidence" value="ECO:0007669"/>
    <property type="project" value="InterPro"/>
</dbReference>
<evidence type="ECO:0000256" key="2">
    <source>
        <dbReference type="ARBA" id="ARBA00022692"/>
    </source>
</evidence>
<feature type="transmembrane region" description="Helical" evidence="5">
    <location>
        <begin position="436"/>
        <end position="457"/>
    </location>
</feature>
<dbReference type="SUPFAM" id="SSF103473">
    <property type="entry name" value="MFS general substrate transporter"/>
    <property type="match status" value="1"/>
</dbReference>
<comment type="subcellular location">
    <subcellularLocation>
        <location evidence="1">Membrane</location>
        <topology evidence="1">Multi-pass membrane protein</topology>
    </subcellularLocation>
</comment>
<evidence type="ECO:0000256" key="3">
    <source>
        <dbReference type="ARBA" id="ARBA00022989"/>
    </source>
</evidence>
<evidence type="ECO:0000256" key="1">
    <source>
        <dbReference type="ARBA" id="ARBA00004141"/>
    </source>
</evidence>
<feature type="transmembrane region" description="Helical" evidence="5">
    <location>
        <begin position="543"/>
        <end position="561"/>
    </location>
</feature>
<feature type="transmembrane region" description="Helical" evidence="5">
    <location>
        <begin position="782"/>
        <end position="807"/>
    </location>
</feature>
<dbReference type="Pfam" id="PF07690">
    <property type="entry name" value="MFS_1"/>
    <property type="match status" value="1"/>
</dbReference>
<accession>A0A8H3YS12</accession>
<dbReference type="Proteomes" id="UP000433883">
    <property type="component" value="Unassembled WGS sequence"/>
</dbReference>
<evidence type="ECO:0000313" key="7">
    <source>
        <dbReference type="Proteomes" id="UP000433883"/>
    </source>
</evidence>
<evidence type="ECO:0000256" key="5">
    <source>
        <dbReference type="SAM" id="Phobius"/>
    </source>
</evidence>
<dbReference type="GO" id="GO:0005886">
    <property type="term" value="C:plasma membrane"/>
    <property type="evidence" value="ECO:0007669"/>
    <property type="project" value="TreeGrafter"/>
</dbReference>
<dbReference type="PANTHER" id="PTHR23502:SF20">
    <property type="entry name" value="TRANSPORTER, PUTATIVE (AFU_ORTHOLOGUE AFUA_6G13880)-RELATED"/>
    <property type="match status" value="1"/>
</dbReference>
<dbReference type="PANTHER" id="PTHR23502">
    <property type="entry name" value="MAJOR FACILITATOR SUPERFAMILY"/>
    <property type="match status" value="1"/>
</dbReference>